<keyword evidence="1" id="KW-0812">Transmembrane</keyword>
<keyword evidence="1" id="KW-0472">Membrane</keyword>
<gene>
    <name evidence="2" type="ORF">K3152_03130</name>
</gene>
<dbReference type="EMBL" id="JAIGNK010000001">
    <property type="protein sequence ID" value="MBX7457231.1"/>
    <property type="molecule type" value="Genomic_DNA"/>
</dbReference>
<evidence type="ECO:0000313" key="2">
    <source>
        <dbReference type="EMBL" id="MBX7457231.1"/>
    </source>
</evidence>
<dbReference type="Proteomes" id="UP000783253">
    <property type="component" value="Unassembled WGS sequence"/>
</dbReference>
<evidence type="ECO:0008006" key="4">
    <source>
        <dbReference type="Google" id="ProtNLM"/>
    </source>
</evidence>
<sequence length="387" mass="41913">MSGRPARIAGWALRIAVFLVLAGIIAVFQVDRASRDRISLLAWVPPGLGGFADGNIARPLALVKPDMAVERATATLKHRPVDAGNLAAFAVAAIEADDEARAGQALSLAAQRGWRDTYTQVMVIGSALASQRWEVVAQRIDALARLRREEQAINGFLSLTVREDEGRRAIAKRMAESEPLVEAVTGFLDSYSEYGPEVAQTVAYAEEEGALECERLARVARLLLSESRADEVLGFWPQRCDSGGEGMGFAFADNQADPFTWQFPSQAGVSVRPGNEDGTLTARNRDPLRRRFASRYLLLEPGSYTVRLEQSQKSGTAYSSPGRPAEVQVFVRCVRPEEGASAVLLNEPYADGLLFVVPESCKTQHLSLTLGKGRVTDLAIQLSPGGA</sequence>
<proteinExistence type="predicted"/>
<accession>A0ABS7IUX6</accession>
<feature type="transmembrane region" description="Helical" evidence="1">
    <location>
        <begin position="12"/>
        <end position="30"/>
    </location>
</feature>
<reference evidence="2 3" key="1">
    <citation type="submission" date="2021-08" db="EMBL/GenBank/DDBJ databases">
        <title>Comparative Genomics Analysis of the Genus Qipengyuania Reveals Extensive Genetic Diversity and Metabolic Versatility, Including the Description of Fifteen Novel Species.</title>
        <authorList>
            <person name="Liu Y."/>
        </authorList>
    </citation>
    <scope>NUCLEOTIDE SEQUENCE [LARGE SCALE GENOMIC DNA]</scope>
    <source>
        <strain evidence="2 3">1NDH17</strain>
    </source>
</reference>
<protein>
    <recommendedName>
        <fullName evidence="4">DUF4012 domain-containing protein</fullName>
    </recommendedName>
</protein>
<keyword evidence="1" id="KW-1133">Transmembrane helix</keyword>
<evidence type="ECO:0000313" key="3">
    <source>
        <dbReference type="Proteomes" id="UP000783253"/>
    </source>
</evidence>
<keyword evidence="3" id="KW-1185">Reference proteome</keyword>
<name>A0ABS7IUX6_9SPHN</name>
<comment type="caution">
    <text evidence="2">The sequence shown here is derived from an EMBL/GenBank/DDBJ whole genome shotgun (WGS) entry which is preliminary data.</text>
</comment>
<evidence type="ECO:0000256" key="1">
    <source>
        <dbReference type="SAM" id="Phobius"/>
    </source>
</evidence>
<organism evidence="2 3">
    <name type="scientific">Qipengyuania polymorpha</name>
    <dbReference type="NCBI Taxonomy" id="2867234"/>
    <lineage>
        <taxon>Bacteria</taxon>
        <taxon>Pseudomonadati</taxon>
        <taxon>Pseudomonadota</taxon>
        <taxon>Alphaproteobacteria</taxon>
        <taxon>Sphingomonadales</taxon>
        <taxon>Erythrobacteraceae</taxon>
        <taxon>Qipengyuania</taxon>
    </lineage>
</organism>
<dbReference type="RefSeq" id="WP_221572557.1">
    <property type="nucleotide sequence ID" value="NZ_JAIGNK010000001.1"/>
</dbReference>